<dbReference type="Proteomes" id="UP000281553">
    <property type="component" value="Unassembled WGS sequence"/>
</dbReference>
<accession>A0A3P7RXX7</accession>
<name>A0A3P7RXX7_DIBLA</name>
<organism evidence="1 2">
    <name type="scientific">Dibothriocephalus latus</name>
    <name type="common">Fish tapeworm</name>
    <name type="synonym">Diphyllobothrium latum</name>
    <dbReference type="NCBI Taxonomy" id="60516"/>
    <lineage>
        <taxon>Eukaryota</taxon>
        <taxon>Metazoa</taxon>
        <taxon>Spiralia</taxon>
        <taxon>Lophotrochozoa</taxon>
        <taxon>Platyhelminthes</taxon>
        <taxon>Cestoda</taxon>
        <taxon>Eucestoda</taxon>
        <taxon>Diphyllobothriidea</taxon>
        <taxon>Diphyllobothriidae</taxon>
        <taxon>Dibothriocephalus</taxon>
    </lineage>
</organism>
<protein>
    <submittedName>
        <fullName evidence="1">Uncharacterized protein</fullName>
    </submittedName>
</protein>
<evidence type="ECO:0000313" key="1">
    <source>
        <dbReference type="EMBL" id="VDN45699.1"/>
    </source>
</evidence>
<keyword evidence="2" id="KW-1185">Reference proteome</keyword>
<dbReference type="AlphaFoldDB" id="A0A3P7RXX7"/>
<reference evidence="1 2" key="1">
    <citation type="submission" date="2018-11" db="EMBL/GenBank/DDBJ databases">
        <authorList>
            <consortium name="Pathogen Informatics"/>
        </authorList>
    </citation>
    <scope>NUCLEOTIDE SEQUENCE [LARGE SCALE GENOMIC DNA]</scope>
</reference>
<proteinExistence type="predicted"/>
<gene>
    <name evidence="1" type="ORF">DILT_LOCUS19678</name>
</gene>
<dbReference type="EMBL" id="UYRU01118397">
    <property type="protein sequence ID" value="VDN45699.1"/>
    <property type="molecule type" value="Genomic_DNA"/>
</dbReference>
<evidence type="ECO:0000313" key="2">
    <source>
        <dbReference type="Proteomes" id="UP000281553"/>
    </source>
</evidence>
<sequence length="93" mass="10226">MIAFQVSEMLSTLVCDFVIRVEPFKAFTSQASNNLALEILSYVEGDTVASDVNFGVTKIRMEPDFRDSKEERPLIVNPIGDLGELGKQASGID</sequence>